<dbReference type="GO" id="GO:0051382">
    <property type="term" value="P:kinetochore assembly"/>
    <property type="evidence" value="ECO:0007669"/>
    <property type="project" value="InterPro"/>
</dbReference>
<keyword evidence="5" id="KW-0539">Nucleus</keyword>
<dbReference type="Proteomes" id="UP000022910">
    <property type="component" value="Unassembled WGS sequence"/>
</dbReference>
<comment type="caution">
    <text evidence="9">The sequence shown here is derived from an EMBL/GenBank/DDBJ whole genome shotgun (WGS) entry which is preliminary data.</text>
</comment>
<comment type="similarity">
    <text evidence="7">Belongs to the CENP-H/MCM16 family.</text>
</comment>
<evidence type="ECO:0000256" key="2">
    <source>
        <dbReference type="ARBA" id="ARBA00004629"/>
    </source>
</evidence>
<keyword evidence="4" id="KW-0995">Kinetochore</keyword>
<feature type="domain" description="Centromere protein H C-terminal" evidence="8">
    <location>
        <begin position="43"/>
        <end position="252"/>
    </location>
</feature>
<sequence>MSLEAIIESANLLLQTTLNANIGFAEISTNKEKFIFTCKEEEILKLATRLELLKKQIRVLQYTLQRKRCLEHFESSDLDGESVETSLEERNKEKKIVYAALNTKNRVKDKAAENTEIGRVIMTSLFSEGNKTSYESCLNEMINHRDILVSGFLKSHQELLGIQYELTNLKKAVIVRHIENRILMRQINEITSKPMTKYYESSGNNQAEILQLKINLTNARSKREIVRNVLQGLILESGVEWANDEHLLKLMLVIGEEI</sequence>
<dbReference type="GO" id="GO:0007052">
    <property type="term" value="P:mitotic spindle organization"/>
    <property type="evidence" value="ECO:0007669"/>
    <property type="project" value="TreeGrafter"/>
</dbReference>
<dbReference type="InterPro" id="IPR008426">
    <property type="entry name" value="CENP-H_C"/>
</dbReference>
<dbReference type="EMBL" id="JEMT01024416">
    <property type="protein sequence ID" value="EXX62814.1"/>
    <property type="molecule type" value="Genomic_DNA"/>
</dbReference>
<evidence type="ECO:0000256" key="7">
    <source>
        <dbReference type="ARBA" id="ARBA00025735"/>
    </source>
</evidence>
<evidence type="ECO:0000256" key="6">
    <source>
        <dbReference type="ARBA" id="ARBA00023328"/>
    </source>
</evidence>
<evidence type="ECO:0000313" key="9">
    <source>
        <dbReference type="EMBL" id="EXX62814.1"/>
    </source>
</evidence>
<protein>
    <recommendedName>
        <fullName evidence="8">Centromere protein H C-terminal domain-containing protein</fullName>
    </recommendedName>
</protein>
<keyword evidence="10" id="KW-1185">Reference proteome</keyword>
<comment type="subcellular location">
    <subcellularLocation>
        <location evidence="2">Chromosome</location>
        <location evidence="2">Centromere</location>
        <location evidence="2">Kinetochore</location>
    </subcellularLocation>
    <subcellularLocation>
        <location evidence="1">Nucleus</location>
    </subcellularLocation>
</comment>
<organism evidence="9 10">
    <name type="scientific">Rhizophagus irregularis (strain DAOM 197198w)</name>
    <name type="common">Glomus intraradices</name>
    <dbReference type="NCBI Taxonomy" id="1432141"/>
    <lineage>
        <taxon>Eukaryota</taxon>
        <taxon>Fungi</taxon>
        <taxon>Fungi incertae sedis</taxon>
        <taxon>Mucoromycota</taxon>
        <taxon>Glomeromycotina</taxon>
        <taxon>Glomeromycetes</taxon>
        <taxon>Glomerales</taxon>
        <taxon>Glomeraceae</taxon>
        <taxon>Rhizophagus</taxon>
    </lineage>
</organism>
<proteinExistence type="inferred from homology"/>
<evidence type="ECO:0000259" key="8">
    <source>
        <dbReference type="Pfam" id="PF05837"/>
    </source>
</evidence>
<dbReference type="GO" id="GO:0000776">
    <property type="term" value="C:kinetochore"/>
    <property type="evidence" value="ECO:0007669"/>
    <property type="project" value="UniProtKB-KW"/>
</dbReference>
<dbReference type="InterPro" id="IPR040034">
    <property type="entry name" value="CENP-H"/>
</dbReference>
<keyword evidence="3" id="KW-0158">Chromosome</keyword>
<accession>A0A015K5T7</accession>
<evidence type="ECO:0000313" key="10">
    <source>
        <dbReference type="Proteomes" id="UP000022910"/>
    </source>
</evidence>
<dbReference type="PANTHER" id="PTHR48122">
    <property type="entry name" value="CENTROMERE PROTEIN H"/>
    <property type="match status" value="1"/>
</dbReference>
<dbReference type="OrthoDB" id="2274804at2759"/>
<dbReference type="HOGENOM" id="CLU_1078294_0_0_1"/>
<dbReference type="SMR" id="A0A015K5T7"/>
<dbReference type="GO" id="GO:0007059">
    <property type="term" value="P:chromosome segregation"/>
    <property type="evidence" value="ECO:0007669"/>
    <property type="project" value="TreeGrafter"/>
</dbReference>
<evidence type="ECO:0000256" key="5">
    <source>
        <dbReference type="ARBA" id="ARBA00023242"/>
    </source>
</evidence>
<dbReference type="PANTHER" id="PTHR48122:SF1">
    <property type="entry name" value="CENTROMERE PROTEIN H"/>
    <property type="match status" value="1"/>
</dbReference>
<dbReference type="Pfam" id="PF05837">
    <property type="entry name" value="CENP-H"/>
    <property type="match status" value="1"/>
</dbReference>
<evidence type="ECO:0000256" key="1">
    <source>
        <dbReference type="ARBA" id="ARBA00004123"/>
    </source>
</evidence>
<gene>
    <name evidence="9" type="ORF">RirG_158310</name>
</gene>
<keyword evidence="6" id="KW-0137">Centromere</keyword>
<reference evidence="9 10" key="1">
    <citation type="submission" date="2014-02" db="EMBL/GenBank/DDBJ databases">
        <title>Single nucleus genome sequencing reveals high similarity among nuclei of an endomycorrhizal fungus.</title>
        <authorList>
            <person name="Lin K."/>
            <person name="Geurts R."/>
            <person name="Zhang Z."/>
            <person name="Limpens E."/>
            <person name="Saunders D.G."/>
            <person name="Mu D."/>
            <person name="Pang E."/>
            <person name="Cao H."/>
            <person name="Cha H."/>
            <person name="Lin T."/>
            <person name="Zhou Q."/>
            <person name="Shang Y."/>
            <person name="Li Y."/>
            <person name="Ivanov S."/>
            <person name="Sharma T."/>
            <person name="Velzen R.V."/>
            <person name="Ruijter N.D."/>
            <person name="Aanen D.K."/>
            <person name="Win J."/>
            <person name="Kamoun S."/>
            <person name="Bisseling T."/>
            <person name="Huang S."/>
        </authorList>
    </citation>
    <scope>NUCLEOTIDE SEQUENCE [LARGE SCALE GENOMIC DNA]</scope>
    <source>
        <strain evidence="10">DAOM197198w</strain>
    </source>
</reference>
<evidence type="ECO:0000256" key="3">
    <source>
        <dbReference type="ARBA" id="ARBA00022454"/>
    </source>
</evidence>
<dbReference type="AlphaFoldDB" id="A0A015K5T7"/>
<evidence type="ECO:0000256" key="4">
    <source>
        <dbReference type="ARBA" id="ARBA00022838"/>
    </source>
</evidence>
<name>A0A015K5T7_RHIIW</name>
<dbReference type="OMA" id="VEWANDE"/>
<dbReference type="GO" id="GO:0005634">
    <property type="term" value="C:nucleus"/>
    <property type="evidence" value="ECO:0007669"/>
    <property type="project" value="UniProtKB-SubCell"/>
</dbReference>
<dbReference type="GO" id="GO:0043515">
    <property type="term" value="F:kinetochore binding"/>
    <property type="evidence" value="ECO:0007669"/>
    <property type="project" value="TreeGrafter"/>
</dbReference>